<sequence length="147" mass="15586">MSAIGRVFQPCGRSALAVASRSRLIRARGLRTCGLTRAKPKAPSSGISRVGTFGRAFAVQLTGALRRAGPDRTQRVLTSILDGLGSHATRHHPRPLLGPLRGCCWARSGTASRLLLGPLRARSAVAARLLRRPASFAALIVKFALVS</sequence>
<organism evidence="1 2">
    <name type="scientific">Paractinoplanes abujensis</name>
    <dbReference type="NCBI Taxonomy" id="882441"/>
    <lineage>
        <taxon>Bacteria</taxon>
        <taxon>Bacillati</taxon>
        <taxon>Actinomycetota</taxon>
        <taxon>Actinomycetes</taxon>
        <taxon>Micromonosporales</taxon>
        <taxon>Micromonosporaceae</taxon>
        <taxon>Paractinoplanes</taxon>
    </lineage>
</organism>
<dbReference type="Proteomes" id="UP000542742">
    <property type="component" value="Unassembled WGS sequence"/>
</dbReference>
<name>A0A7W7CKY2_9ACTN</name>
<dbReference type="EMBL" id="JACHMF010000001">
    <property type="protein sequence ID" value="MBB4690464.1"/>
    <property type="molecule type" value="Genomic_DNA"/>
</dbReference>
<dbReference type="RefSeq" id="WP_184949421.1">
    <property type="nucleotide sequence ID" value="NZ_BOMC01000050.1"/>
</dbReference>
<evidence type="ECO:0000313" key="1">
    <source>
        <dbReference type="EMBL" id="MBB4690464.1"/>
    </source>
</evidence>
<evidence type="ECO:0000313" key="2">
    <source>
        <dbReference type="Proteomes" id="UP000542742"/>
    </source>
</evidence>
<comment type="caution">
    <text evidence="1">The sequence shown here is derived from an EMBL/GenBank/DDBJ whole genome shotgun (WGS) entry which is preliminary data.</text>
</comment>
<dbReference type="AlphaFoldDB" id="A0A7W7CKY2"/>
<protein>
    <submittedName>
        <fullName evidence="1">Uncharacterized protein</fullName>
    </submittedName>
</protein>
<proteinExistence type="predicted"/>
<reference evidence="1 2" key="1">
    <citation type="submission" date="2020-08" db="EMBL/GenBank/DDBJ databases">
        <title>Sequencing the genomes of 1000 actinobacteria strains.</title>
        <authorList>
            <person name="Klenk H.-P."/>
        </authorList>
    </citation>
    <scope>NUCLEOTIDE SEQUENCE [LARGE SCALE GENOMIC DNA]</scope>
    <source>
        <strain evidence="1 2">DSM 45518</strain>
    </source>
</reference>
<keyword evidence="2" id="KW-1185">Reference proteome</keyword>
<gene>
    <name evidence="1" type="ORF">BKA14_000612</name>
</gene>
<accession>A0A7W7CKY2</accession>